<accession>A0ACC2KUL8</accession>
<reference evidence="1 2" key="1">
    <citation type="journal article" date="2022" name="Hortic Res">
        <title>A haplotype resolved chromosomal level avocado genome allows analysis of novel avocado genes.</title>
        <authorList>
            <person name="Nath O."/>
            <person name="Fletcher S.J."/>
            <person name="Hayward A."/>
            <person name="Shaw L.M."/>
            <person name="Masouleh A.K."/>
            <person name="Furtado A."/>
            <person name="Henry R.J."/>
            <person name="Mitter N."/>
        </authorList>
    </citation>
    <scope>NUCLEOTIDE SEQUENCE [LARGE SCALE GENOMIC DNA]</scope>
    <source>
        <strain evidence="2">cv. Hass</strain>
    </source>
</reference>
<name>A0ACC2KUL8_PERAE</name>
<evidence type="ECO:0000313" key="2">
    <source>
        <dbReference type="Proteomes" id="UP001234297"/>
    </source>
</evidence>
<comment type="caution">
    <text evidence="1">The sequence shown here is derived from an EMBL/GenBank/DDBJ whole genome shotgun (WGS) entry which is preliminary data.</text>
</comment>
<sequence>MMRGCSVREMAARGAWGLPRMEMRDLECVQRGEMEERVRTESLKKRDGGRWRWAQKKREDRGRGKPGREMDVREIGSVRWVLKGRDGAWRRWVIRDEEEMMMGCCVREMELWSLGSASISGRKMELGRDGL</sequence>
<proteinExistence type="predicted"/>
<dbReference type="Proteomes" id="UP001234297">
    <property type="component" value="Chromosome 11"/>
</dbReference>
<keyword evidence="2" id="KW-1185">Reference proteome</keyword>
<protein>
    <submittedName>
        <fullName evidence="1">Uncharacterized protein</fullName>
    </submittedName>
</protein>
<organism evidence="1 2">
    <name type="scientific">Persea americana</name>
    <name type="common">Avocado</name>
    <dbReference type="NCBI Taxonomy" id="3435"/>
    <lineage>
        <taxon>Eukaryota</taxon>
        <taxon>Viridiplantae</taxon>
        <taxon>Streptophyta</taxon>
        <taxon>Embryophyta</taxon>
        <taxon>Tracheophyta</taxon>
        <taxon>Spermatophyta</taxon>
        <taxon>Magnoliopsida</taxon>
        <taxon>Magnoliidae</taxon>
        <taxon>Laurales</taxon>
        <taxon>Lauraceae</taxon>
        <taxon>Persea</taxon>
    </lineage>
</organism>
<evidence type="ECO:0000313" key="1">
    <source>
        <dbReference type="EMBL" id="KAJ8624695.1"/>
    </source>
</evidence>
<gene>
    <name evidence="1" type="ORF">MRB53_033225</name>
</gene>
<dbReference type="EMBL" id="CM056819">
    <property type="protein sequence ID" value="KAJ8624695.1"/>
    <property type="molecule type" value="Genomic_DNA"/>
</dbReference>